<dbReference type="GO" id="GO:0005737">
    <property type="term" value="C:cytoplasm"/>
    <property type="evidence" value="ECO:0007669"/>
    <property type="project" value="TreeGrafter"/>
</dbReference>
<evidence type="ECO:0000256" key="4">
    <source>
        <dbReference type="ARBA" id="ARBA00023002"/>
    </source>
</evidence>
<evidence type="ECO:0000313" key="7">
    <source>
        <dbReference type="EMBL" id="KXS22424.1"/>
    </source>
</evidence>
<dbReference type="STRING" id="1344416.A0A139B0C4"/>
<evidence type="ECO:0000313" key="8">
    <source>
        <dbReference type="Proteomes" id="UP000070544"/>
    </source>
</evidence>
<dbReference type="PANTHER" id="PTHR30468">
    <property type="entry name" value="ALPHA-KETOGLUTARATE-DEPENDENT SULFONATE DIOXYGENASE"/>
    <property type="match status" value="1"/>
</dbReference>
<evidence type="ECO:0000256" key="3">
    <source>
        <dbReference type="ARBA" id="ARBA00022964"/>
    </source>
</evidence>
<dbReference type="Gene3D" id="3.60.130.10">
    <property type="entry name" value="Clavaminate synthase-like"/>
    <property type="match status" value="1"/>
</dbReference>
<dbReference type="InterPro" id="IPR051323">
    <property type="entry name" value="AtsK-like"/>
</dbReference>
<dbReference type="Pfam" id="PF02668">
    <property type="entry name" value="TauD"/>
    <property type="match status" value="1"/>
</dbReference>
<evidence type="ECO:0000256" key="5">
    <source>
        <dbReference type="ARBA" id="ARBA00023004"/>
    </source>
</evidence>
<proteinExistence type="inferred from homology"/>
<keyword evidence="5" id="KW-0408">Iron</keyword>
<dbReference type="EMBL" id="KQ965731">
    <property type="protein sequence ID" value="KXS22424.1"/>
    <property type="molecule type" value="Genomic_DNA"/>
</dbReference>
<dbReference type="InterPro" id="IPR003819">
    <property type="entry name" value="TauD/TfdA-like"/>
</dbReference>
<dbReference type="AlphaFoldDB" id="A0A139B0C4"/>
<keyword evidence="4" id="KW-0560">Oxidoreductase</keyword>
<accession>A0A139B0C4</accession>
<comment type="similarity">
    <text evidence="1">Belongs to the TfdA dioxygenase family.</text>
</comment>
<dbReference type="SUPFAM" id="SSF51197">
    <property type="entry name" value="Clavaminate synthase-like"/>
    <property type="match status" value="1"/>
</dbReference>
<gene>
    <name evidence="7" type="ORF">M427DRAFT_65392</name>
</gene>
<protein>
    <submittedName>
        <fullName evidence="7">Taurine catabolism dioxygenase</fullName>
    </submittedName>
</protein>
<evidence type="ECO:0000259" key="6">
    <source>
        <dbReference type="Pfam" id="PF02668"/>
    </source>
</evidence>
<keyword evidence="2" id="KW-0479">Metal-binding</keyword>
<dbReference type="Proteomes" id="UP000070544">
    <property type="component" value="Unassembled WGS sequence"/>
</dbReference>
<dbReference type="GO" id="GO:0046872">
    <property type="term" value="F:metal ion binding"/>
    <property type="evidence" value="ECO:0007669"/>
    <property type="project" value="UniProtKB-KW"/>
</dbReference>
<dbReference type="InterPro" id="IPR042098">
    <property type="entry name" value="TauD-like_sf"/>
</dbReference>
<name>A0A139B0C4_GONPJ</name>
<reference evidence="7 8" key="1">
    <citation type="journal article" date="2015" name="Genome Biol. Evol.">
        <title>Phylogenomic analyses indicate that early fungi evolved digesting cell walls of algal ancestors of land plants.</title>
        <authorList>
            <person name="Chang Y."/>
            <person name="Wang S."/>
            <person name="Sekimoto S."/>
            <person name="Aerts A.L."/>
            <person name="Choi C."/>
            <person name="Clum A."/>
            <person name="LaButti K.M."/>
            <person name="Lindquist E.A."/>
            <person name="Yee Ngan C."/>
            <person name="Ohm R.A."/>
            <person name="Salamov A.A."/>
            <person name="Grigoriev I.V."/>
            <person name="Spatafora J.W."/>
            <person name="Berbee M.L."/>
        </authorList>
    </citation>
    <scope>NUCLEOTIDE SEQUENCE [LARGE SCALE GENOMIC DNA]</scope>
    <source>
        <strain evidence="7 8">JEL478</strain>
    </source>
</reference>
<dbReference type="GO" id="GO:0016706">
    <property type="term" value="F:2-oxoglutarate-dependent dioxygenase activity"/>
    <property type="evidence" value="ECO:0007669"/>
    <property type="project" value="TreeGrafter"/>
</dbReference>
<sequence length="356" mass="38737">MSVQPFNLTEIGSLASQIGASAPACKDIPSSSSSALRVAPKAYSGSLDKYASFKVTPNIGLEFSNLPLASLTDQQIEDLSILISQHNVVVIRGAHLTPQQLLDIGRKIATPKGTLHIHPITAEIPGRSELDELTVVSNEIVYGGENAPASDGWHSDISFEPNPSSYAALQIVQGPDAGGDTQFSSGYAAYDRLSKPLQRFLETLNGENDGNAFHEVANKSNIKIREKRGAANVGTDLRSVHPLVRTNPVTGWKSLYVSKAFTKRIVELPKSESDLLLNFLFNHIAQGFDFSTRVKWNPGDIAFWDNRSTYHAATKDFDESILRRGIRVVPLGERPYLDPASVSKSEAVKAVKDAKL</sequence>
<dbReference type="PANTHER" id="PTHR30468:SF10">
    <property type="entry name" value="TAUD_TFDA-LIKE DOMAIN-CONTAINING PROTEIN"/>
    <property type="match status" value="1"/>
</dbReference>
<organism evidence="7 8">
    <name type="scientific">Gonapodya prolifera (strain JEL478)</name>
    <name type="common">Monoblepharis prolifera</name>
    <dbReference type="NCBI Taxonomy" id="1344416"/>
    <lineage>
        <taxon>Eukaryota</taxon>
        <taxon>Fungi</taxon>
        <taxon>Fungi incertae sedis</taxon>
        <taxon>Chytridiomycota</taxon>
        <taxon>Chytridiomycota incertae sedis</taxon>
        <taxon>Monoblepharidomycetes</taxon>
        <taxon>Monoblepharidales</taxon>
        <taxon>Gonapodyaceae</taxon>
        <taxon>Gonapodya</taxon>
    </lineage>
</organism>
<evidence type="ECO:0000256" key="2">
    <source>
        <dbReference type="ARBA" id="ARBA00022723"/>
    </source>
</evidence>
<dbReference type="OMA" id="FVNQCFT"/>
<dbReference type="OrthoDB" id="10257314at2759"/>
<keyword evidence="8" id="KW-1185">Reference proteome</keyword>
<evidence type="ECO:0000256" key="1">
    <source>
        <dbReference type="ARBA" id="ARBA00005896"/>
    </source>
</evidence>
<feature type="domain" description="TauD/TfdA-like" evidence="6">
    <location>
        <begin position="54"/>
        <end position="324"/>
    </location>
</feature>
<keyword evidence="3 7" id="KW-0223">Dioxygenase</keyword>